<name>E4XUB9_OIKDI</name>
<sequence>MKLSTAAMAAVASAQMTATYNNALLHLDFMDGASNMVRELFKDYNWPDLVDTAGFSFLENLNDGSVASCLTSTFTNTDGSTFDNNALYADIDNFRTRVSNDRNTQDLYSALATCMSGISFSRTEMSDYFTAFNLGDIATVDLSALMNSVADNNFQNAQDAATSYEAQTDYTNASNAYLNSMRALRSAFKQFNNGINNGRNTAEQLSDYAMLAFEFFEAGLYVYENELEAWEIGQTVYNEVMMIDTIVYKQPLINACLQKVGPFGMVHEMLVNFFGILYHADVLFQWAELSERYIAQAIWGRTFTDTFQNLWSQYFYQYFQDLSVYGGEVEAWTNLAAIFFDPYLQQPFYNSIAVPVCGFEEA</sequence>
<keyword evidence="2" id="KW-1185">Reference proteome</keyword>
<organism evidence="1">
    <name type="scientific">Oikopleura dioica</name>
    <name type="common">Tunicate</name>
    <dbReference type="NCBI Taxonomy" id="34765"/>
    <lineage>
        <taxon>Eukaryota</taxon>
        <taxon>Metazoa</taxon>
        <taxon>Chordata</taxon>
        <taxon>Tunicata</taxon>
        <taxon>Appendicularia</taxon>
        <taxon>Copelata</taxon>
        <taxon>Oikopleuridae</taxon>
        <taxon>Oikopleura</taxon>
    </lineage>
</organism>
<dbReference type="Proteomes" id="UP000001307">
    <property type="component" value="Unassembled WGS sequence"/>
</dbReference>
<dbReference type="InParanoid" id="E4XUB9"/>
<evidence type="ECO:0000313" key="1">
    <source>
        <dbReference type="EMBL" id="CBY13316.1"/>
    </source>
</evidence>
<gene>
    <name evidence="1" type="ORF">GSOID_T00004616001</name>
</gene>
<proteinExistence type="predicted"/>
<dbReference type="AlphaFoldDB" id="E4XUB9"/>
<protein>
    <submittedName>
        <fullName evidence="1">Uncharacterized protein</fullName>
    </submittedName>
</protein>
<accession>E4XUB9</accession>
<dbReference type="EMBL" id="FN653176">
    <property type="protein sequence ID" value="CBY13316.1"/>
    <property type="molecule type" value="Genomic_DNA"/>
</dbReference>
<reference evidence="1" key="1">
    <citation type="journal article" date="2010" name="Science">
        <title>Plasticity of animal genome architecture unmasked by rapid evolution of a pelagic tunicate.</title>
        <authorList>
            <person name="Denoeud F."/>
            <person name="Henriet S."/>
            <person name="Mungpakdee S."/>
            <person name="Aury J.M."/>
            <person name="Da Silva C."/>
            <person name="Brinkmann H."/>
            <person name="Mikhaleva J."/>
            <person name="Olsen L.C."/>
            <person name="Jubin C."/>
            <person name="Canestro C."/>
            <person name="Bouquet J.M."/>
            <person name="Danks G."/>
            <person name="Poulain J."/>
            <person name="Campsteijn C."/>
            <person name="Adamski M."/>
            <person name="Cross I."/>
            <person name="Yadetie F."/>
            <person name="Muffato M."/>
            <person name="Louis A."/>
            <person name="Butcher S."/>
            <person name="Tsagkogeorga G."/>
            <person name="Konrad A."/>
            <person name="Singh S."/>
            <person name="Jensen M.F."/>
            <person name="Cong E.H."/>
            <person name="Eikeseth-Otteraa H."/>
            <person name="Noel B."/>
            <person name="Anthouard V."/>
            <person name="Porcel B.M."/>
            <person name="Kachouri-Lafond R."/>
            <person name="Nishino A."/>
            <person name="Ugolini M."/>
            <person name="Chourrout P."/>
            <person name="Nishida H."/>
            <person name="Aasland R."/>
            <person name="Huzurbazar S."/>
            <person name="Westhof E."/>
            <person name="Delsuc F."/>
            <person name="Lehrach H."/>
            <person name="Reinhardt R."/>
            <person name="Weissenbach J."/>
            <person name="Roy S.W."/>
            <person name="Artiguenave F."/>
            <person name="Postlethwait J.H."/>
            <person name="Manak J.R."/>
            <person name="Thompson E.M."/>
            <person name="Jaillon O."/>
            <person name="Du Pasquier L."/>
            <person name="Boudinot P."/>
            <person name="Liberles D.A."/>
            <person name="Volff J.N."/>
            <person name="Philippe H."/>
            <person name="Lenhard B."/>
            <person name="Roest Crollius H."/>
            <person name="Wincker P."/>
            <person name="Chourrout D."/>
        </authorList>
    </citation>
    <scope>NUCLEOTIDE SEQUENCE [LARGE SCALE GENOMIC DNA]</scope>
</reference>
<dbReference type="OrthoDB" id="10339733at2759"/>
<evidence type="ECO:0000313" key="2">
    <source>
        <dbReference type="Proteomes" id="UP000001307"/>
    </source>
</evidence>